<feature type="domain" description="FAD-binding FR-type" evidence="1">
    <location>
        <begin position="351"/>
        <end position="486"/>
    </location>
</feature>
<dbReference type="InterPro" id="IPR017938">
    <property type="entry name" value="Riboflavin_synthase-like_b-brl"/>
</dbReference>
<evidence type="ECO:0000313" key="3">
    <source>
        <dbReference type="Proteomes" id="UP000193467"/>
    </source>
</evidence>
<dbReference type="InterPro" id="IPR039261">
    <property type="entry name" value="FNR_nucleotide-bd"/>
</dbReference>
<dbReference type="Pfam" id="PF00175">
    <property type="entry name" value="NAD_binding_1"/>
    <property type="match status" value="1"/>
</dbReference>
<dbReference type="SUPFAM" id="SSF50475">
    <property type="entry name" value="FMN-binding split barrel"/>
    <property type="match status" value="1"/>
</dbReference>
<dbReference type="PANTHER" id="PTHR42815">
    <property type="entry name" value="FAD-BINDING, PUTATIVE (AFU_ORTHOLOGUE AFUA_6G07600)-RELATED"/>
    <property type="match status" value="1"/>
</dbReference>
<keyword evidence="3" id="KW-1185">Reference proteome</keyword>
<dbReference type="SUPFAM" id="SSF63380">
    <property type="entry name" value="Riboflavin synthase domain-like"/>
    <property type="match status" value="1"/>
</dbReference>
<dbReference type="InParanoid" id="A0A1Y2D5R2"/>
<dbReference type="SUPFAM" id="SSF52343">
    <property type="entry name" value="Ferredoxin reductase-like, C-terminal NADP-linked domain"/>
    <property type="match status" value="1"/>
</dbReference>
<proteinExistence type="predicted"/>
<name>A0A1Y2D5R2_9BASI</name>
<reference evidence="2 3" key="1">
    <citation type="submission" date="2016-07" db="EMBL/GenBank/DDBJ databases">
        <title>Pervasive Adenine N6-methylation of Active Genes in Fungi.</title>
        <authorList>
            <consortium name="DOE Joint Genome Institute"/>
            <person name="Mondo S.J."/>
            <person name="Dannebaum R.O."/>
            <person name="Kuo R.C."/>
            <person name="Labutti K."/>
            <person name="Haridas S."/>
            <person name="Kuo A."/>
            <person name="Salamov A."/>
            <person name="Ahrendt S.R."/>
            <person name="Lipzen A."/>
            <person name="Sullivan W."/>
            <person name="Andreopoulos W.B."/>
            <person name="Clum A."/>
            <person name="Lindquist E."/>
            <person name="Daum C."/>
            <person name="Ramamoorthy G.K."/>
            <person name="Gryganskyi A."/>
            <person name="Culley D."/>
            <person name="Magnuson J.K."/>
            <person name="James T.Y."/>
            <person name="O'Malley M.A."/>
            <person name="Stajich J.E."/>
            <person name="Spatafora J.W."/>
            <person name="Visel A."/>
            <person name="Grigoriev I.V."/>
        </authorList>
    </citation>
    <scope>NUCLEOTIDE SEQUENCE [LARGE SCALE GENOMIC DNA]</scope>
    <source>
        <strain evidence="2 3">62-1032</strain>
    </source>
</reference>
<sequence>MIRIETQESAPPYPRWPLAVRAMQEKVGVEYEAEEDAQHISPQLSDQHRDFHAHHISFLPLATKDKDGRVWASLLAGEEGLPGFISAPSPRLLQVDAPVWPGDPVARTLVHGEKNQLVAGVGVELWSRRRNKLAGHAEALWSGNKLKLNVAIDEALGNCPKYITIRDLLPHPRTNPSVELTQVSMASDDVLPSSVISFIKNRDTLFLATSYLPSPTSQRDSSSHLGCNHRGGRPGFVRVCNDQRTLVFPDLSGNRHMTSLGNILSDPHVGVVFPEFETGDVLYLTGEATNLVGEEASEVMPRANVITLIKVTGYTLVKDALPFRQPPGSNEPSPYSPPVRFLAEEQDIISVNDVKATLKHFEPHADDLATFVFEASAPPKVIAGQYAVVDLTPMIGSRGYQHMARRGDEATLNDDGIRTWTIASPPSPASPNTFALTIRKIPGGRISPRLFSLGVYFKTKTEEGNGAFVPKLEVPLLGVGGSFTLPKPTTTTQGLLFIAGGIGITPFLAQLQAIVTSPGSQDWNVQLLVSTREPQVMLDLVDRAISHTATRPHLRLSIHLFSPTDATFEILAGASVELHKRRFAAEDIKQAVDTMGTEGKVYLCGPPAFETSAQAALRAAGIAEKDVETEKFTY</sequence>
<dbReference type="GO" id="GO:0016491">
    <property type="term" value="F:oxidoreductase activity"/>
    <property type="evidence" value="ECO:0007669"/>
    <property type="project" value="InterPro"/>
</dbReference>
<protein>
    <recommendedName>
        <fullName evidence="1">FAD-binding FR-type domain-containing protein</fullName>
    </recommendedName>
</protein>
<dbReference type="AlphaFoldDB" id="A0A1Y2D5R2"/>
<dbReference type="EMBL" id="MCGR01000096">
    <property type="protein sequence ID" value="ORY54590.1"/>
    <property type="molecule type" value="Genomic_DNA"/>
</dbReference>
<dbReference type="OrthoDB" id="436496at2759"/>
<organism evidence="2 3">
    <name type="scientific">Leucosporidium creatinivorum</name>
    <dbReference type="NCBI Taxonomy" id="106004"/>
    <lineage>
        <taxon>Eukaryota</taxon>
        <taxon>Fungi</taxon>
        <taxon>Dikarya</taxon>
        <taxon>Basidiomycota</taxon>
        <taxon>Pucciniomycotina</taxon>
        <taxon>Microbotryomycetes</taxon>
        <taxon>Leucosporidiales</taxon>
        <taxon>Leucosporidium</taxon>
    </lineage>
</organism>
<evidence type="ECO:0000259" key="1">
    <source>
        <dbReference type="PROSITE" id="PS51384"/>
    </source>
</evidence>
<dbReference type="InterPro" id="IPR017927">
    <property type="entry name" value="FAD-bd_FR_type"/>
</dbReference>
<dbReference type="InterPro" id="IPR001433">
    <property type="entry name" value="OxRdtase_FAD/NAD-bd"/>
</dbReference>
<accession>A0A1Y2D5R2</accession>
<dbReference type="Proteomes" id="UP000193467">
    <property type="component" value="Unassembled WGS sequence"/>
</dbReference>
<gene>
    <name evidence="2" type="ORF">BCR35DRAFT_296658</name>
</gene>
<evidence type="ECO:0000313" key="2">
    <source>
        <dbReference type="EMBL" id="ORY54590.1"/>
    </source>
</evidence>
<dbReference type="STRING" id="106004.A0A1Y2D5R2"/>
<dbReference type="PANTHER" id="PTHR42815:SF2">
    <property type="entry name" value="FAD-BINDING, PUTATIVE (AFU_ORTHOLOGUE AFUA_6G07600)-RELATED"/>
    <property type="match status" value="1"/>
</dbReference>
<dbReference type="Gene3D" id="3.40.50.80">
    <property type="entry name" value="Nucleotide-binding domain of ferredoxin-NADP reductase (FNR) module"/>
    <property type="match status" value="1"/>
</dbReference>
<dbReference type="InterPro" id="IPR012349">
    <property type="entry name" value="Split_barrel_FMN-bd"/>
</dbReference>
<dbReference type="Gene3D" id="2.30.110.10">
    <property type="entry name" value="Electron Transport, Fmn-binding Protein, Chain A"/>
    <property type="match status" value="1"/>
</dbReference>
<dbReference type="PROSITE" id="PS51384">
    <property type="entry name" value="FAD_FR"/>
    <property type="match status" value="1"/>
</dbReference>
<comment type="caution">
    <text evidence="2">The sequence shown here is derived from an EMBL/GenBank/DDBJ whole genome shotgun (WGS) entry which is preliminary data.</text>
</comment>
<dbReference type="Gene3D" id="2.40.30.10">
    <property type="entry name" value="Translation factors"/>
    <property type="match status" value="1"/>
</dbReference>